<name>A0ABX8BIN0_9ACTN</name>
<evidence type="ECO:0000313" key="1">
    <source>
        <dbReference type="EMBL" id="QUX21924.1"/>
    </source>
</evidence>
<protein>
    <submittedName>
        <fullName evidence="1">Uncharacterized protein</fullName>
    </submittedName>
</protein>
<evidence type="ECO:0000313" key="2">
    <source>
        <dbReference type="Proteomes" id="UP000676079"/>
    </source>
</evidence>
<gene>
    <name evidence="1" type="ORF">KGD84_26730</name>
</gene>
<dbReference type="EMBL" id="CP074133">
    <property type="protein sequence ID" value="QUX21924.1"/>
    <property type="molecule type" value="Genomic_DNA"/>
</dbReference>
<sequence length="295" mass="32704">MPSYQHEFPLDLIRNDPESAVELLQEIAGESLPEFTRVRCDAAEATSTAMTHLTSDSVVVCERPPYPHEKGDDPVPVLAVIVEPQNKRDDRKYYRWPAYVANTRMRLECPVALLVLTPTSSLARHFAEPIDLGCGEIRPLVLALDTLRPITDTKTAAARPMLTILSLANNPPKGEDEAVLSALNAALRSLDGSSTSLYSDYVLAALKATAPGILETLMKLKDYEFKTEFVGRLFREGETKGKAGAVLTVLEARGVEVSEEARQRIERETDRDQLDIWLNRAARAERAEDVFGEGR</sequence>
<organism evidence="1 2">
    <name type="scientific">Nocardiopsis changdeensis</name>
    <dbReference type="NCBI Taxonomy" id="2831969"/>
    <lineage>
        <taxon>Bacteria</taxon>
        <taxon>Bacillati</taxon>
        <taxon>Actinomycetota</taxon>
        <taxon>Actinomycetes</taxon>
        <taxon>Streptosporangiales</taxon>
        <taxon>Nocardiopsidaceae</taxon>
        <taxon>Nocardiopsis</taxon>
    </lineage>
</organism>
<dbReference type="PANTHER" id="PTHR34613">
    <property type="entry name" value="SLL0800 PROTEIN"/>
    <property type="match status" value="1"/>
</dbReference>
<accession>A0ABX8BIN0</accession>
<dbReference type="PANTHER" id="PTHR34613:SF1">
    <property type="entry name" value="SLL6017 PROTEIN"/>
    <property type="match status" value="1"/>
</dbReference>
<keyword evidence="2" id="KW-1185">Reference proteome</keyword>
<dbReference type="Proteomes" id="UP000676079">
    <property type="component" value="Chromosome"/>
</dbReference>
<reference evidence="1 2" key="1">
    <citation type="submission" date="2021-05" db="EMBL/GenBank/DDBJ databases">
        <title>Direct Submission.</title>
        <authorList>
            <person name="Li K."/>
            <person name="Gao J."/>
        </authorList>
    </citation>
    <scope>NUCLEOTIDE SEQUENCE [LARGE SCALE GENOMIC DNA]</scope>
    <source>
        <strain evidence="1 2">Mg02</strain>
    </source>
</reference>
<dbReference type="RefSeq" id="WP_220563146.1">
    <property type="nucleotide sequence ID" value="NZ_CP074133.1"/>
</dbReference>
<proteinExistence type="predicted"/>